<keyword evidence="1" id="KW-1133">Transmembrane helix</keyword>
<evidence type="ECO:0000256" key="1">
    <source>
        <dbReference type="SAM" id="Phobius"/>
    </source>
</evidence>
<keyword evidence="1" id="KW-0812">Transmembrane</keyword>
<sequence>MQPLLIDGIRMAVTDNIVGFVEFLPTLIGAAVLVYIGLYLGRKLEPMVTDAGRRVELDEKVRETPFDALFPDGDDGVSRVFGVLIKFYVAAIALVVAIEWLLIQIATTNWYLTDYLQELLGYVPPFVIGGAVLFVGFYVANWATDEVRDSVLADRFDISPLAAGTTKAFLYFVVLVIGLDTMGVDVTILHTFAQAFAYAAGLALALAVGIAFGWGGKDYVAENIDSWFQPSENAADDATATVSDD</sequence>
<feature type="transmembrane region" description="Helical" evidence="1">
    <location>
        <begin position="168"/>
        <end position="189"/>
    </location>
</feature>
<comment type="caution">
    <text evidence="2">The sequence shown here is derived from an EMBL/GenBank/DDBJ whole genome shotgun (WGS) entry which is preliminary data.</text>
</comment>
<feature type="transmembrane region" description="Helical" evidence="1">
    <location>
        <begin position="119"/>
        <end position="140"/>
    </location>
</feature>
<dbReference type="Proteomes" id="UP000196084">
    <property type="component" value="Unassembled WGS sequence"/>
</dbReference>
<evidence type="ECO:0000313" key="2">
    <source>
        <dbReference type="EMBL" id="OVE85286.1"/>
    </source>
</evidence>
<evidence type="ECO:0000313" key="3">
    <source>
        <dbReference type="Proteomes" id="UP000196084"/>
    </source>
</evidence>
<proteinExistence type="predicted"/>
<dbReference type="Pfam" id="PF05552">
    <property type="entry name" value="MS_channel_1st_1"/>
    <property type="match status" value="2"/>
</dbReference>
<dbReference type="Gene3D" id="1.10.287.1260">
    <property type="match status" value="1"/>
</dbReference>
<accession>A0A202EAJ3</accession>
<reference evidence="2 3" key="1">
    <citation type="submission" date="2017-02" db="EMBL/GenBank/DDBJ databases">
        <title>Natronthermophilus aegyptiacus gen. nov.,sp. nov., an aerobic, extremely halophilic alkalithermophilic archaeon isolated from the athalassohaline Wadi An Natrun, Egypt.</title>
        <authorList>
            <person name="Zhao B."/>
        </authorList>
    </citation>
    <scope>NUCLEOTIDE SEQUENCE [LARGE SCALE GENOMIC DNA]</scope>
    <source>
        <strain evidence="2 3">CGMCC 1.3597</strain>
    </source>
</reference>
<dbReference type="EMBL" id="MWPH01000001">
    <property type="protein sequence ID" value="OVE85286.1"/>
    <property type="molecule type" value="Genomic_DNA"/>
</dbReference>
<dbReference type="RefSeq" id="WP_054862284.1">
    <property type="nucleotide sequence ID" value="NZ_MWPH01000001.1"/>
</dbReference>
<gene>
    <name evidence="2" type="ORF">B2G88_00175</name>
</gene>
<keyword evidence="1" id="KW-0472">Membrane</keyword>
<dbReference type="AlphaFoldDB" id="A0A202EAJ3"/>
<organism evidence="2 3">
    <name type="scientific">Natronolimnobius baerhuensis</name>
    <dbReference type="NCBI Taxonomy" id="253108"/>
    <lineage>
        <taxon>Archaea</taxon>
        <taxon>Methanobacteriati</taxon>
        <taxon>Methanobacteriota</taxon>
        <taxon>Stenosarchaea group</taxon>
        <taxon>Halobacteria</taxon>
        <taxon>Halobacteriales</taxon>
        <taxon>Natrialbaceae</taxon>
        <taxon>Natronolimnobius</taxon>
    </lineage>
</organism>
<feature type="transmembrane region" description="Helical" evidence="1">
    <location>
        <begin position="20"/>
        <end position="40"/>
    </location>
</feature>
<dbReference type="OrthoDB" id="268811at2157"/>
<feature type="transmembrane region" description="Helical" evidence="1">
    <location>
        <begin position="87"/>
        <end position="107"/>
    </location>
</feature>
<dbReference type="InterPro" id="IPR008910">
    <property type="entry name" value="MSC_TM_helix"/>
</dbReference>
<keyword evidence="3" id="KW-1185">Reference proteome</keyword>
<name>A0A202EAJ3_9EURY</name>
<protein>
    <submittedName>
        <fullName evidence="2">Uncharacterized protein</fullName>
    </submittedName>
</protein>
<feature type="transmembrane region" description="Helical" evidence="1">
    <location>
        <begin position="195"/>
        <end position="214"/>
    </location>
</feature>